<sequence length="408" mass="43853">MSTATLPPVPKSPSVGARRKGPKSLPKLPMSAFTPPNTGTSDKFPLAPSPSSLQPTEVIDAHVIAPKGDLSSWKSQVGQNLGGRLRGLVLSLHGVQPEEVEKVVQESLTLAPLHSSRVQASASTSSTPVLAIAVPFVLEDGVPSSPPSYLTNASSSKPSIVLSTTFKQSSPAAIEALAWALTQGYTVNIDVQCDLAHEANWDALEDLLTKATQSPESAKGKIILSHLRPLYMLLRRPLKHEALISFPCSRPCSEPPPAARQPRAADREAPHARALPELPVAHRLTLALREPLHQLPPARVGRAHPADAPPPPSDANEEEKEKAARLESKEAKEWKRRIKMYIGHAVEAFGFQRILFGSSPAAPLTASTPASNAGHWYELARESFAELGIEQEAIDAVFALNARQVYES</sequence>
<keyword evidence="3" id="KW-1185">Reference proteome</keyword>
<feature type="region of interest" description="Disordered" evidence="1">
    <location>
        <begin position="1"/>
        <end position="52"/>
    </location>
</feature>
<evidence type="ECO:0000256" key="1">
    <source>
        <dbReference type="SAM" id="MobiDB-lite"/>
    </source>
</evidence>
<dbReference type="AlphaFoldDB" id="A0AAD7TT32"/>
<comment type="caution">
    <text evidence="2">The sequence shown here is derived from an EMBL/GenBank/DDBJ whole genome shotgun (WGS) entry which is preliminary data.</text>
</comment>
<dbReference type="InterPro" id="IPR032466">
    <property type="entry name" value="Metal_Hydrolase"/>
</dbReference>
<accession>A0AAD7TT32</accession>
<organism evidence="2 3">
    <name type="scientific">Trametes cubensis</name>
    <dbReference type="NCBI Taxonomy" id="1111947"/>
    <lineage>
        <taxon>Eukaryota</taxon>
        <taxon>Fungi</taxon>
        <taxon>Dikarya</taxon>
        <taxon>Basidiomycota</taxon>
        <taxon>Agaricomycotina</taxon>
        <taxon>Agaricomycetes</taxon>
        <taxon>Polyporales</taxon>
        <taxon>Polyporaceae</taxon>
        <taxon>Trametes</taxon>
    </lineage>
</organism>
<proteinExistence type="predicted"/>
<dbReference type="SUPFAM" id="SSF51556">
    <property type="entry name" value="Metallo-dependent hydrolases"/>
    <property type="match status" value="1"/>
</dbReference>
<dbReference type="Proteomes" id="UP001215151">
    <property type="component" value="Unassembled WGS sequence"/>
</dbReference>
<reference evidence="2" key="1">
    <citation type="submission" date="2022-11" db="EMBL/GenBank/DDBJ databases">
        <title>Genome Sequence of Cubamyces cubensis.</title>
        <authorList>
            <person name="Buettner E."/>
        </authorList>
    </citation>
    <scope>NUCLEOTIDE SEQUENCE</scope>
    <source>
        <strain evidence="2">MPL-01</strain>
    </source>
</reference>
<feature type="region of interest" description="Disordered" evidence="1">
    <location>
        <begin position="250"/>
        <end position="276"/>
    </location>
</feature>
<evidence type="ECO:0000313" key="2">
    <source>
        <dbReference type="EMBL" id="KAJ8481525.1"/>
    </source>
</evidence>
<gene>
    <name evidence="2" type="ORF">ONZ51_g5942</name>
</gene>
<dbReference type="EMBL" id="JAPEVG010000134">
    <property type="protein sequence ID" value="KAJ8481525.1"/>
    <property type="molecule type" value="Genomic_DNA"/>
</dbReference>
<protein>
    <submittedName>
        <fullName evidence="2">Uncharacterized protein</fullName>
    </submittedName>
</protein>
<feature type="region of interest" description="Disordered" evidence="1">
    <location>
        <begin position="296"/>
        <end position="329"/>
    </location>
</feature>
<name>A0AAD7TT32_9APHY</name>
<evidence type="ECO:0000313" key="3">
    <source>
        <dbReference type="Proteomes" id="UP001215151"/>
    </source>
</evidence>
<feature type="compositionally biased region" description="Basic and acidic residues" evidence="1">
    <location>
        <begin position="319"/>
        <end position="329"/>
    </location>
</feature>
<dbReference type="Gene3D" id="3.20.20.140">
    <property type="entry name" value="Metal-dependent hydrolases"/>
    <property type="match status" value="1"/>
</dbReference>